<proteinExistence type="predicted"/>
<dbReference type="PROSITE" id="PS50097">
    <property type="entry name" value="BTB"/>
    <property type="match status" value="2"/>
</dbReference>
<evidence type="ECO:0000313" key="6">
    <source>
        <dbReference type="Proteomes" id="UP000225706"/>
    </source>
</evidence>
<dbReference type="InterPro" id="IPR036770">
    <property type="entry name" value="Ankyrin_rpt-contain_sf"/>
</dbReference>
<dbReference type="OrthoDB" id="684045at2759"/>
<feature type="repeat" description="ANK" evidence="3">
    <location>
        <begin position="32"/>
        <end position="57"/>
    </location>
</feature>
<dbReference type="CDD" id="cd18497">
    <property type="entry name" value="BACK_ABTB1_BPOZ"/>
    <property type="match status" value="1"/>
</dbReference>
<dbReference type="Gene3D" id="1.25.40.20">
    <property type="entry name" value="Ankyrin repeat-containing domain"/>
    <property type="match status" value="1"/>
</dbReference>
<keyword evidence="1" id="KW-0677">Repeat</keyword>
<dbReference type="PANTHER" id="PTHR46231">
    <property type="entry name" value="ANKYRIN REPEAT AND BTB/POZ DOMAIN-CONTAINING PROTEIN 1"/>
    <property type="match status" value="1"/>
</dbReference>
<dbReference type="GO" id="GO:0000151">
    <property type="term" value="C:ubiquitin ligase complex"/>
    <property type="evidence" value="ECO:0007669"/>
    <property type="project" value="TreeGrafter"/>
</dbReference>
<dbReference type="SMART" id="SM00248">
    <property type="entry name" value="ANK"/>
    <property type="match status" value="1"/>
</dbReference>
<dbReference type="PROSITE" id="PS50297">
    <property type="entry name" value="ANK_REP_REGION"/>
    <property type="match status" value="1"/>
</dbReference>
<dbReference type="SUPFAM" id="SSF48403">
    <property type="entry name" value="Ankyrin repeat"/>
    <property type="match status" value="1"/>
</dbReference>
<dbReference type="GO" id="GO:0005737">
    <property type="term" value="C:cytoplasm"/>
    <property type="evidence" value="ECO:0007669"/>
    <property type="project" value="TreeGrafter"/>
</dbReference>
<dbReference type="InterPro" id="IPR000210">
    <property type="entry name" value="BTB/POZ_dom"/>
</dbReference>
<dbReference type="AlphaFoldDB" id="A0A2B4RIR1"/>
<keyword evidence="6" id="KW-1185">Reference proteome</keyword>
<dbReference type="InterPro" id="IPR002110">
    <property type="entry name" value="Ankyrin_rpt"/>
</dbReference>
<keyword evidence="2 3" id="KW-0040">ANK repeat</keyword>
<protein>
    <submittedName>
        <fullName evidence="5">Ankyrin repeat and BTB/POZ domain-containing protein 1</fullName>
    </submittedName>
</protein>
<feature type="domain" description="BTB" evidence="4">
    <location>
        <begin position="282"/>
        <end position="359"/>
    </location>
</feature>
<dbReference type="InterPro" id="IPR011333">
    <property type="entry name" value="SKP1/BTB/POZ_sf"/>
</dbReference>
<dbReference type="CDD" id="cd18296">
    <property type="entry name" value="BTB2_POZ_ABTB1_BPOZ1"/>
    <property type="match status" value="1"/>
</dbReference>
<evidence type="ECO:0000256" key="2">
    <source>
        <dbReference type="ARBA" id="ARBA00023043"/>
    </source>
</evidence>
<dbReference type="EMBL" id="LSMT01000552">
    <property type="protein sequence ID" value="PFX16360.1"/>
    <property type="molecule type" value="Genomic_DNA"/>
</dbReference>
<feature type="domain" description="BTB" evidence="4">
    <location>
        <begin position="112"/>
        <end position="179"/>
    </location>
</feature>
<dbReference type="FunFam" id="1.25.40.20:FF:000115">
    <property type="entry name" value="Ankyrin repeat and BTB/POZ domain-containing protein 1"/>
    <property type="match status" value="1"/>
</dbReference>
<dbReference type="Pfam" id="PF12796">
    <property type="entry name" value="Ank_2"/>
    <property type="match status" value="1"/>
</dbReference>
<comment type="caution">
    <text evidence="5">The sequence shown here is derived from an EMBL/GenBank/DDBJ whole genome shotgun (WGS) entry which is preliminary data.</text>
</comment>
<dbReference type="Pfam" id="PF00651">
    <property type="entry name" value="BTB"/>
    <property type="match status" value="2"/>
</dbReference>
<accession>A0A2B4RIR1</accession>
<organism evidence="5 6">
    <name type="scientific">Stylophora pistillata</name>
    <name type="common">Smooth cauliflower coral</name>
    <dbReference type="NCBI Taxonomy" id="50429"/>
    <lineage>
        <taxon>Eukaryota</taxon>
        <taxon>Metazoa</taxon>
        <taxon>Cnidaria</taxon>
        <taxon>Anthozoa</taxon>
        <taxon>Hexacorallia</taxon>
        <taxon>Scleractinia</taxon>
        <taxon>Astrocoeniina</taxon>
        <taxon>Pocilloporidae</taxon>
        <taxon>Stylophora</taxon>
    </lineage>
</organism>
<evidence type="ECO:0000256" key="3">
    <source>
        <dbReference type="PROSITE-ProRule" id="PRU00023"/>
    </source>
</evidence>
<name>A0A2B4RIR1_STYPI</name>
<dbReference type="STRING" id="50429.A0A2B4RIR1"/>
<sequence length="498" mass="57129">MDLFQSCRRGDLDRVRYLVENGETELNLRDSWDSTPLYYACLCGHHELVEYLLQNGARCAPNTFDGERCLYAALTDKIRSLLKSYKAITSECMRRDSYREFLRRCLEDSPHADVCFIVHGVPLAAHRLILSARSSYFAEMFMSKWRDRPIIELKNKLVKLWAMRAILQYLYTDRVHIEKDKIDDCIRLARQCKLEDLKTQLEIRLNSIELFGTSKTKTRAITVVSIEPESRSTSLQDAFAHLAESALPSALVSQQFPRQFPFEISSDVFDVSVVCDEPPLYSDVCFVVENQRFYCHKVFFCGRSDYFRALLDGHFSESTSPGKQLFSASIPEVYLNDVTSDVFAAVVAFIYQDEALVTEENVYSVLCFADVYLLGGLKRLCARVISAFLDTENVLTVLRTARLFNLPRLEVDCCEYTSKHLEMFLDNEEFHALILEDASSVRDRQQTDSIPVVDDIRFHLYKGVLPSITSDENESGQFDSETKLIMLNDLLVNLGIEC</sequence>
<dbReference type="PROSITE" id="PS50088">
    <property type="entry name" value="ANK_REPEAT"/>
    <property type="match status" value="1"/>
</dbReference>
<reference evidence="6" key="1">
    <citation type="journal article" date="2017" name="bioRxiv">
        <title>Comparative analysis of the genomes of Stylophora pistillata and Acropora digitifera provides evidence for extensive differences between species of corals.</title>
        <authorList>
            <person name="Voolstra C.R."/>
            <person name="Li Y."/>
            <person name="Liew Y.J."/>
            <person name="Baumgarten S."/>
            <person name="Zoccola D."/>
            <person name="Flot J.-F."/>
            <person name="Tambutte S."/>
            <person name="Allemand D."/>
            <person name="Aranda M."/>
        </authorList>
    </citation>
    <scope>NUCLEOTIDE SEQUENCE [LARGE SCALE GENOMIC DNA]</scope>
</reference>
<gene>
    <name evidence="5" type="primary">ABTB1</name>
    <name evidence="5" type="ORF">AWC38_SpisGene19360</name>
</gene>
<dbReference type="Proteomes" id="UP000225706">
    <property type="component" value="Unassembled WGS sequence"/>
</dbReference>
<evidence type="ECO:0000313" key="5">
    <source>
        <dbReference type="EMBL" id="PFX16360.1"/>
    </source>
</evidence>
<dbReference type="SMART" id="SM00225">
    <property type="entry name" value="BTB"/>
    <property type="match status" value="2"/>
</dbReference>
<dbReference type="PANTHER" id="PTHR46231:SF1">
    <property type="entry name" value="ANKYRIN REPEAT AND BTB_POZ DOMAIN-CONTAINING PROTEIN 1"/>
    <property type="match status" value="1"/>
</dbReference>
<evidence type="ECO:0000259" key="4">
    <source>
        <dbReference type="PROSITE" id="PS50097"/>
    </source>
</evidence>
<dbReference type="SUPFAM" id="SSF54695">
    <property type="entry name" value="POZ domain"/>
    <property type="match status" value="2"/>
</dbReference>
<dbReference type="Gene3D" id="3.30.710.10">
    <property type="entry name" value="Potassium Channel Kv1.1, Chain A"/>
    <property type="match status" value="2"/>
</dbReference>
<dbReference type="CDD" id="cd18295">
    <property type="entry name" value="BTB1_POZ_ABTB1_BPOZ1"/>
    <property type="match status" value="1"/>
</dbReference>
<evidence type="ECO:0000256" key="1">
    <source>
        <dbReference type="ARBA" id="ARBA00022737"/>
    </source>
</evidence>
<dbReference type="InterPro" id="IPR044515">
    <property type="entry name" value="ABTB1"/>
</dbReference>